<name>A0A8T2TTA3_CERRI</name>
<comment type="caution">
    <text evidence="2">The sequence shown here is derived from an EMBL/GenBank/DDBJ whole genome shotgun (WGS) entry which is preliminary data.</text>
</comment>
<evidence type="ECO:0000313" key="2">
    <source>
        <dbReference type="EMBL" id="KAH7423749.1"/>
    </source>
</evidence>
<protein>
    <submittedName>
        <fullName evidence="2">Uncharacterized protein</fullName>
    </submittedName>
</protein>
<dbReference type="AlphaFoldDB" id="A0A8T2TTA3"/>
<sequence>MSLYCFSLICISCFSTLELKATLSYWCVIPQSMEFKLIYIWCSEN</sequence>
<reference evidence="2" key="1">
    <citation type="submission" date="2021-08" db="EMBL/GenBank/DDBJ databases">
        <title>WGS assembly of Ceratopteris richardii.</title>
        <authorList>
            <person name="Marchant D.B."/>
            <person name="Chen G."/>
            <person name="Jenkins J."/>
            <person name="Shu S."/>
            <person name="Leebens-Mack J."/>
            <person name="Grimwood J."/>
            <person name="Schmutz J."/>
            <person name="Soltis P."/>
            <person name="Soltis D."/>
            <person name="Chen Z.-H."/>
        </authorList>
    </citation>
    <scope>NUCLEOTIDE SEQUENCE</scope>
    <source>
        <strain evidence="2">Whitten #5841</strain>
        <tissue evidence="2">Leaf</tissue>
    </source>
</reference>
<feature type="chain" id="PRO_5035829884" evidence="1">
    <location>
        <begin position="22"/>
        <end position="45"/>
    </location>
</feature>
<gene>
    <name evidence="2" type="ORF">KP509_12G071500</name>
</gene>
<keyword evidence="1" id="KW-0732">Signal</keyword>
<dbReference type="EMBL" id="CM035417">
    <property type="protein sequence ID" value="KAH7423749.1"/>
    <property type="molecule type" value="Genomic_DNA"/>
</dbReference>
<keyword evidence="3" id="KW-1185">Reference proteome</keyword>
<evidence type="ECO:0000256" key="1">
    <source>
        <dbReference type="SAM" id="SignalP"/>
    </source>
</evidence>
<dbReference type="Proteomes" id="UP000825935">
    <property type="component" value="Chromosome 12"/>
</dbReference>
<accession>A0A8T2TTA3</accession>
<organism evidence="2 3">
    <name type="scientific">Ceratopteris richardii</name>
    <name type="common">Triangle waterfern</name>
    <dbReference type="NCBI Taxonomy" id="49495"/>
    <lineage>
        <taxon>Eukaryota</taxon>
        <taxon>Viridiplantae</taxon>
        <taxon>Streptophyta</taxon>
        <taxon>Embryophyta</taxon>
        <taxon>Tracheophyta</taxon>
        <taxon>Polypodiopsida</taxon>
        <taxon>Polypodiidae</taxon>
        <taxon>Polypodiales</taxon>
        <taxon>Pteridineae</taxon>
        <taxon>Pteridaceae</taxon>
        <taxon>Parkerioideae</taxon>
        <taxon>Ceratopteris</taxon>
    </lineage>
</organism>
<evidence type="ECO:0000313" key="3">
    <source>
        <dbReference type="Proteomes" id="UP000825935"/>
    </source>
</evidence>
<feature type="signal peptide" evidence="1">
    <location>
        <begin position="1"/>
        <end position="21"/>
    </location>
</feature>
<proteinExistence type="predicted"/>